<dbReference type="Gene3D" id="3.10.450.50">
    <property type="match status" value="1"/>
</dbReference>
<dbReference type="AlphaFoldDB" id="A0AAV9PRW1"/>
<dbReference type="EMBL" id="JAVRRT010000001">
    <property type="protein sequence ID" value="KAK5175764.1"/>
    <property type="molecule type" value="Genomic_DNA"/>
</dbReference>
<accession>A0AAV9PRW1</accession>
<protein>
    <recommendedName>
        <fullName evidence="3">SnoaL-like domain-containing protein</fullName>
    </recommendedName>
</protein>
<gene>
    <name evidence="1" type="ORF">LTR77_000904</name>
</gene>
<evidence type="ECO:0000313" key="2">
    <source>
        <dbReference type="Proteomes" id="UP001337655"/>
    </source>
</evidence>
<organism evidence="1 2">
    <name type="scientific">Saxophila tyrrhenica</name>
    <dbReference type="NCBI Taxonomy" id="1690608"/>
    <lineage>
        <taxon>Eukaryota</taxon>
        <taxon>Fungi</taxon>
        <taxon>Dikarya</taxon>
        <taxon>Ascomycota</taxon>
        <taxon>Pezizomycotina</taxon>
        <taxon>Dothideomycetes</taxon>
        <taxon>Dothideomycetidae</taxon>
        <taxon>Mycosphaerellales</taxon>
        <taxon>Extremaceae</taxon>
        <taxon>Saxophila</taxon>
    </lineage>
</organism>
<proteinExistence type="predicted"/>
<sequence>MASQPSTTHPCETWASAWSQTSPSVWTSIYTPTATYTDYAFGFIRRGHGGLKQHFDLWRTAHPDFQIIVLETWPAIDLGNGRTKHSIRTKNVGTFTNDLPSMKASGRKFEFYAAVDLVMREEDGLIEEVEEWYHRQFDSEALVERDLDGSR</sequence>
<keyword evidence="2" id="KW-1185">Reference proteome</keyword>
<dbReference type="Proteomes" id="UP001337655">
    <property type="component" value="Unassembled WGS sequence"/>
</dbReference>
<reference evidence="1 2" key="1">
    <citation type="submission" date="2023-08" db="EMBL/GenBank/DDBJ databases">
        <title>Black Yeasts Isolated from many extreme environments.</title>
        <authorList>
            <person name="Coleine C."/>
            <person name="Stajich J.E."/>
            <person name="Selbmann L."/>
        </authorList>
    </citation>
    <scope>NUCLEOTIDE SEQUENCE [LARGE SCALE GENOMIC DNA]</scope>
    <source>
        <strain evidence="1 2">CCFEE 5935</strain>
    </source>
</reference>
<name>A0AAV9PRW1_9PEZI</name>
<evidence type="ECO:0008006" key="3">
    <source>
        <dbReference type="Google" id="ProtNLM"/>
    </source>
</evidence>
<dbReference type="SUPFAM" id="SSF54427">
    <property type="entry name" value="NTF2-like"/>
    <property type="match status" value="1"/>
</dbReference>
<evidence type="ECO:0000313" key="1">
    <source>
        <dbReference type="EMBL" id="KAK5175764.1"/>
    </source>
</evidence>
<comment type="caution">
    <text evidence="1">The sequence shown here is derived from an EMBL/GenBank/DDBJ whole genome shotgun (WGS) entry which is preliminary data.</text>
</comment>
<dbReference type="InterPro" id="IPR032710">
    <property type="entry name" value="NTF2-like_dom_sf"/>
</dbReference>
<dbReference type="GeneID" id="89922253"/>
<dbReference type="RefSeq" id="XP_064664402.1">
    <property type="nucleotide sequence ID" value="XM_064798168.1"/>
</dbReference>